<protein>
    <submittedName>
        <fullName evidence="3">Uncharacterized protein</fullName>
    </submittedName>
</protein>
<feature type="region of interest" description="Disordered" evidence="1">
    <location>
        <begin position="31"/>
        <end position="53"/>
    </location>
</feature>
<dbReference type="Proteomes" id="UP001652741">
    <property type="component" value="Chromosome ssa28"/>
</dbReference>
<dbReference type="OrthoDB" id="6275927at2759"/>
<evidence type="ECO:0000256" key="1">
    <source>
        <dbReference type="SAM" id="MobiDB-lite"/>
    </source>
</evidence>
<evidence type="ECO:0000313" key="2">
    <source>
        <dbReference type="Proteomes" id="UP001652741"/>
    </source>
</evidence>
<name>A0A1S3Q7Y1_SALSA</name>
<dbReference type="KEGG" id="sasa:106589741"/>
<reference evidence="3" key="1">
    <citation type="submission" date="2025-08" db="UniProtKB">
        <authorList>
            <consortium name="RefSeq"/>
        </authorList>
    </citation>
    <scope>IDENTIFICATION</scope>
</reference>
<feature type="compositionally biased region" description="Basic and acidic residues" evidence="1">
    <location>
        <begin position="71"/>
        <end position="80"/>
    </location>
</feature>
<dbReference type="AlphaFoldDB" id="A0A1S3Q7Y1"/>
<sequence length="114" mass="11708">MTYPVQIPAGVTMQTASGQLYKVNIPVMVSQAPAGHSPLPSAPEGGTCSGAERSQLSFPAVSYGGPFYCPQDHDPSEDRTVLPTDCGPSHSSTSDTRAEDPDTSSPVDASGPAT</sequence>
<gene>
    <name evidence="3" type="primary">LOC106589741</name>
</gene>
<feature type="region of interest" description="Disordered" evidence="1">
    <location>
        <begin position="67"/>
        <end position="114"/>
    </location>
</feature>
<feature type="compositionally biased region" description="Polar residues" evidence="1">
    <location>
        <begin position="103"/>
        <end position="114"/>
    </location>
</feature>
<dbReference type="RefSeq" id="XP_014035504.1">
    <property type="nucleotide sequence ID" value="XM_014180029.2"/>
</dbReference>
<evidence type="ECO:0000313" key="3">
    <source>
        <dbReference type="RefSeq" id="XP_014035504.1"/>
    </source>
</evidence>
<keyword evidence="2" id="KW-1185">Reference proteome</keyword>
<accession>A0A1S3Q7Y1</accession>
<organism evidence="2 3">
    <name type="scientific">Salmo salar</name>
    <name type="common">Atlantic salmon</name>
    <dbReference type="NCBI Taxonomy" id="8030"/>
    <lineage>
        <taxon>Eukaryota</taxon>
        <taxon>Metazoa</taxon>
        <taxon>Chordata</taxon>
        <taxon>Craniata</taxon>
        <taxon>Vertebrata</taxon>
        <taxon>Euteleostomi</taxon>
        <taxon>Actinopterygii</taxon>
        <taxon>Neopterygii</taxon>
        <taxon>Teleostei</taxon>
        <taxon>Protacanthopterygii</taxon>
        <taxon>Salmoniformes</taxon>
        <taxon>Salmonidae</taxon>
        <taxon>Salmoninae</taxon>
        <taxon>Salmo</taxon>
    </lineage>
</organism>
<dbReference type="GeneID" id="106589741"/>
<proteinExistence type="predicted"/>